<evidence type="ECO:0000256" key="6">
    <source>
        <dbReference type="ARBA" id="ARBA00022840"/>
    </source>
</evidence>
<dbReference type="AlphaFoldDB" id="A0AAW2VIX8"/>
<evidence type="ECO:0000256" key="4">
    <source>
        <dbReference type="ARBA" id="ARBA00022741"/>
    </source>
</evidence>
<reference evidence="8" key="1">
    <citation type="submission" date="2020-06" db="EMBL/GenBank/DDBJ databases">
        <authorList>
            <person name="Li T."/>
            <person name="Hu X."/>
            <person name="Zhang T."/>
            <person name="Song X."/>
            <person name="Zhang H."/>
            <person name="Dai N."/>
            <person name="Sheng W."/>
            <person name="Hou X."/>
            <person name="Wei L."/>
        </authorList>
    </citation>
    <scope>NUCLEOTIDE SEQUENCE</scope>
    <source>
        <strain evidence="8">G02</strain>
        <tissue evidence="8">Leaf</tissue>
    </source>
</reference>
<dbReference type="InterPro" id="IPR036388">
    <property type="entry name" value="WH-like_DNA-bd_sf"/>
</dbReference>
<name>A0AAW2VIX8_SESRA</name>
<evidence type="ECO:0000256" key="2">
    <source>
        <dbReference type="ARBA" id="ARBA00022614"/>
    </source>
</evidence>
<accession>A0AAW2VIX8</accession>
<dbReference type="GO" id="GO:0005524">
    <property type="term" value="F:ATP binding"/>
    <property type="evidence" value="ECO:0007669"/>
    <property type="project" value="UniProtKB-KW"/>
</dbReference>
<dbReference type="PANTHER" id="PTHR23155:SF1150">
    <property type="entry name" value="NB-ARC DOMAIN-CONTAINING PROTEIN"/>
    <property type="match status" value="1"/>
</dbReference>
<evidence type="ECO:0000313" key="8">
    <source>
        <dbReference type="EMBL" id="KAL0429153.1"/>
    </source>
</evidence>
<comment type="similarity">
    <text evidence="1">Belongs to the disease resistance NB-LRR family.</text>
</comment>
<proteinExistence type="inferred from homology"/>
<evidence type="ECO:0000256" key="1">
    <source>
        <dbReference type="ARBA" id="ARBA00008894"/>
    </source>
</evidence>
<keyword evidence="2" id="KW-0433">Leucine-rich repeat</keyword>
<gene>
    <name evidence="8" type="ORF">Sradi_0541300</name>
</gene>
<keyword evidence="3" id="KW-0677">Repeat</keyword>
<protein>
    <submittedName>
        <fullName evidence="8">Disease resistance protein</fullName>
    </submittedName>
</protein>
<evidence type="ECO:0000256" key="5">
    <source>
        <dbReference type="ARBA" id="ARBA00022821"/>
    </source>
</evidence>
<dbReference type="InterPro" id="IPR044974">
    <property type="entry name" value="Disease_R_plants"/>
</dbReference>
<reference evidence="8" key="2">
    <citation type="journal article" date="2024" name="Plant">
        <title>Genomic evolution and insights into agronomic trait innovations of Sesamum species.</title>
        <authorList>
            <person name="Miao H."/>
            <person name="Wang L."/>
            <person name="Qu L."/>
            <person name="Liu H."/>
            <person name="Sun Y."/>
            <person name="Le M."/>
            <person name="Wang Q."/>
            <person name="Wei S."/>
            <person name="Zheng Y."/>
            <person name="Lin W."/>
            <person name="Duan Y."/>
            <person name="Cao H."/>
            <person name="Xiong S."/>
            <person name="Wang X."/>
            <person name="Wei L."/>
            <person name="Li C."/>
            <person name="Ma Q."/>
            <person name="Ju M."/>
            <person name="Zhao R."/>
            <person name="Li G."/>
            <person name="Mu C."/>
            <person name="Tian Q."/>
            <person name="Mei H."/>
            <person name="Zhang T."/>
            <person name="Gao T."/>
            <person name="Zhang H."/>
        </authorList>
    </citation>
    <scope>NUCLEOTIDE SEQUENCE</scope>
    <source>
        <strain evidence="8">G02</strain>
    </source>
</reference>
<dbReference type="Gene3D" id="1.10.10.10">
    <property type="entry name" value="Winged helix-like DNA-binding domain superfamily/Winged helix DNA-binding domain"/>
    <property type="match status" value="1"/>
</dbReference>
<comment type="caution">
    <text evidence="8">The sequence shown here is derived from an EMBL/GenBank/DDBJ whole genome shotgun (WGS) entry which is preliminary data.</text>
</comment>
<organism evidence="8">
    <name type="scientific">Sesamum radiatum</name>
    <name type="common">Black benniseed</name>
    <dbReference type="NCBI Taxonomy" id="300843"/>
    <lineage>
        <taxon>Eukaryota</taxon>
        <taxon>Viridiplantae</taxon>
        <taxon>Streptophyta</taxon>
        <taxon>Embryophyta</taxon>
        <taxon>Tracheophyta</taxon>
        <taxon>Spermatophyta</taxon>
        <taxon>Magnoliopsida</taxon>
        <taxon>eudicotyledons</taxon>
        <taxon>Gunneridae</taxon>
        <taxon>Pentapetalae</taxon>
        <taxon>asterids</taxon>
        <taxon>lamiids</taxon>
        <taxon>Lamiales</taxon>
        <taxon>Pedaliaceae</taxon>
        <taxon>Sesamum</taxon>
    </lineage>
</organism>
<evidence type="ECO:0000256" key="3">
    <source>
        <dbReference type="ARBA" id="ARBA00022737"/>
    </source>
</evidence>
<keyword evidence="4" id="KW-0547">Nucleotide-binding</keyword>
<dbReference type="PANTHER" id="PTHR23155">
    <property type="entry name" value="DISEASE RESISTANCE PROTEIN RP"/>
    <property type="match status" value="1"/>
</dbReference>
<sequence>MEDKVYNPIKWSYDVLPNQCIKSCFLFCCLFPEDFLIEVDRLVMYWLAEGLLEEHHDIEEVISRGMTIIEILKDCSLLLEQDNQSSVKIHDVIRDSPNPLLGQELASMK</sequence>
<evidence type="ECO:0000259" key="7">
    <source>
        <dbReference type="Pfam" id="PF23559"/>
    </source>
</evidence>
<keyword evidence="6" id="KW-0067">ATP-binding</keyword>
<dbReference type="FunFam" id="1.10.10.10:FF:000322">
    <property type="entry name" value="Probable disease resistance protein At1g63360"/>
    <property type="match status" value="1"/>
</dbReference>
<dbReference type="InterPro" id="IPR058922">
    <property type="entry name" value="WHD_DRP"/>
</dbReference>
<dbReference type="EMBL" id="JACGWJ010000003">
    <property type="protein sequence ID" value="KAL0429153.1"/>
    <property type="molecule type" value="Genomic_DNA"/>
</dbReference>
<keyword evidence="5" id="KW-0611">Plant defense</keyword>
<dbReference type="GO" id="GO:0098542">
    <property type="term" value="P:defense response to other organism"/>
    <property type="evidence" value="ECO:0007669"/>
    <property type="project" value="TreeGrafter"/>
</dbReference>
<dbReference type="Pfam" id="PF23559">
    <property type="entry name" value="WHD_DRP"/>
    <property type="match status" value="1"/>
</dbReference>
<feature type="domain" description="Disease resistance protein winged helix" evidence="7">
    <location>
        <begin position="30"/>
        <end position="95"/>
    </location>
</feature>